<dbReference type="OrthoDB" id="25002at2759"/>
<dbReference type="RefSeq" id="XP_067823301.1">
    <property type="nucleotide sequence ID" value="XM_067961749.1"/>
</dbReference>
<dbReference type="HAMAP" id="MF_00469">
    <property type="entry name" value="TrhO"/>
    <property type="match status" value="1"/>
</dbReference>
<comment type="caution">
    <text evidence="2">The sequence shown here is derived from an EMBL/GenBank/DDBJ whole genome shotgun (WGS) entry which is preliminary data.</text>
</comment>
<dbReference type="Gene3D" id="3.30.70.100">
    <property type="match status" value="1"/>
</dbReference>
<gene>
    <name evidence="2" type="ORF">CCR75_003655</name>
</gene>
<evidence type="ECO:0000313" key="3">
    <source>
        <dbReference type="Proteomes" id="UP000294530"/>
    </source>
</evidence>
<dbReference type="CDD" id="cd01518">
    <property type="entry name" value="RHOD_YceA"/>
    <property type="match status" value="1"/>
</dbReference>
<dbReference type="Gene3D" id="3.40.250.10">
    <property type="entry name" value="Rhodanese-like domain"/>
    <property type="match status" value="1"/>
</dbReference>
<dbReference type="SMART" id="SM00450">
    <property type="entry name" value="RHOD"/>
    <property type="match status" value="1"/>
</dbReference>
<dbReference type="InterPro" id="IPR036873">
    <property type="entry name" value="Rhodanese-like_dom_sf"/>
</dbReference>
<dbReference type="KEGG" id="blac:94347420"/>
<keyword evidence="3" id="KW-1185">Reference proteome</keyword>
<dbReference type="InterPro" id="IPR022111">
    <property type="entry name" value="Rhodanese_C"/>
</dbReference>
<evidence type="ECO:0000313" key="2">
    <source>
        <dbReference type="EMBL" id="TDH73803.1"/>
    </source>
</evidence>
<dbReference type="InterPro" id="IPR001763">
    <property type="entry name" value="Rhodanese-like_dom"/>
</dbReference>
<dbReference type="Pfam" id="PF00581">
    <property type="entry name" value="Rhodanese"/>
    <property type="match status" value="1"/>
</dbReference>
<dbReference type="EMBL" id="SHOA02000018">
    <property type="protein sequence ID" value="TDH73803.1"/>
    <property type="molecule type" value="Genomic_DNA"/>
</dbReference>
<proteinExistence type="inferred from homology"/>
<sequence>MERDEAFVVVLFYKYVRLSETPKELQAFAATQEHLCSSLGLTGRVRLAQEGINGTLGGSTASVQSYMDTMKQQPLFSNVDWKTSKSHVLPFPALQVRIVAEIVALELPDDAFDLSLRGHHLSPEEFRFEQLNADPTSIALIDVRNAYEYNIGHFVGALNPKTRRFGQFPHWVRHELPMLQQKEKVLMYCTGGIRCEKASAYLKHLGLLNVYQLKGGIHRYLERYPDGGGVFQGKNFVFDQRVTMASDDPTVTGHCERCRVPYDTLSGSRCAYCRMHVLLCDACRDKAQARGETADDVFCSDHVALIAGSIQDLQSRVQTLQEVLAMAHGRNQKGRRRSLRKQLTTIERRIQRLSCA</sequence>
<name>A0A976IL60_BRELC</name>
<protein>
    <recommendedName>
        <fullName evidence="1">Rhodanese domain-containing protein</fullName>
    </recommendedName>
</protein>
<reference evidence="2 3" key="1">
    <citation type="journal article" date="2021" name="Genome Biol.">
        <title>AFLAP: assembly-free linkage analysis pipeline using k-mers from genome sequencing data.</title>
        <authorList>
            <person name="Fletcher K."/>
            <person name="Zhang L."/>
            <person name="Gil J."/>
            <person name="Han R."/>
            <person name="Cavanaugh K."/>
            <person name="Michelmore R."/>
        </authorList>
    </citation>
    <scope>NUCLEOTIDE SEQUENCE [LARGE SCALE GENOMIC DNA]</scope>
    <source>
        <strain evidence="2 3">SF5</strain>
    </source>
</reference>
<dbReference type="InterPro" id="IPR040503">
    <property type="entry name" value="TRHO_N"/>
</dbReference>
<evidence type="ECO:0000259" key="1">
    <source>
        <dbReference type="PROSITE" id="PS50206"/>
    </source>
</evidence>
<accession>A0A976IL60</accession>
<dbReference type="SUPFAM" id="SSF52821">
    <property type="entry name" value="Rhodanese/Cell cycle control phosphatase"/>
    <property type="match status" value="1"/>
</dbReference>
<dbReference type="AlphaFoldDB" id="A0A976IL60"/>
<feature type="domain" description="Rhodanese" evidence="1">
    <location>
        <begin position="134"/>
        <end position="229"/>
    </location>
</feature>
<dbReference type="Proteomes" id="UP000294530">
    <property type="component" value="Unassembled WGS sequence"/>
</dbReference>
<dbReference type="Pfam" id="PF12368">
    <property type="entry name" value="Rhodanese_C"/>
    <property type="match status" value="1"/>
</dbReference>
<dbReference type="InterPro" id="IPR020936">
    <property type="entry name" value="TrhO"/>
</dbReference>
<dbReference type="PANTHER" id="PTHR43268">
    <property type="entry name" value="THIOSULFATE SULFURTRANSFERASE/RHODANESE-LIKE DOMAIN-CONTAINING PROTEIN 2"/>
    <property type="match status" value="1"/>
</dbReference>
<organism evidence="2 3">
    <name type="scientific">Bremia lactucae</name>
    <name type="common">Lettuce downy mildew</name>
    <dbReference type="NCBI Taxonomy" id="4779"/>
    <lineage>
        <taxon>Eukaryota</taxon>
        <taxon>Sar</taxon>
        <taxon>Stramenopiles</taxon>
        <taxon>Oomycota</taxon>
        <taxon>Peronosporomycetes</taxon>
        <taxon>Peronosporales</taxon>
        <taxon>Peronosporaceae</taxon>
        <taxon>Bremia</taxon>
    </lineage>
</organism>
<dbReference type="Pfam" id="PF17773">
    <property type="entry name" value="UPF0176_N"/>
    <property type="match status" value="1"/>
</dbReference>
<dbReference type="PROSITE" id="PS50206">
    <property type="entry name" value="RHODANESE_3"/>
    <property type="match status" value="1"/>
</dbReference>
<dbReference type="GeneID" id="94347420"/>
<dbReference type="PANTHER" id="PTHR43268:SF7">
    <property type="entry name" value="RHODANESE DOMAIN-CONTAINING PROTEIN"/>
    <property type="match status" value="1"/>
</dbReference>